<comment type="caution">
    <text evidence="2">The sequence shown here is derived from an EMBL/GenBank/DDBJ whole genome shotgun (WGS) entry which is preliminary data.</text>
</comment>
<dbReference type="EMBL" id="WTVP01000047">
    <property type="protein sequence ID" value="NMG16801.1"/>
    <property type="molecule type" value="Genomic_DNA"/>
</dbReference>
<feature type="region of interest" description="Disordered" evidence="1">
    <location>
        <begin position="1"/>
        <end position="21"/>
    </location>
</feature>
<proteinExistence type="predicted"/>
<name>A0ABX1NZ04_9RHOO</name>
<gene>
    <name evidence="2" type="ORF">GPA24_14900</name>
</gene>
<evidence type="ECO:0000313" key="3">
    <source>
        <dbReference type="Proteomes" id="UP000633943"/>
    </source>
</evidence>
<evidence type="ECO:0000313" key="2">
    <source>
        <dbReference type="EMBL" id="NMG16801.1"/>
    </source>
</evidence>
<evidence type="ECO:0000256" key="1">
    <source>
        <dbReference type="SAM" id="MobiDB-lite"/>
    </source>
</evidence>
<sequence>MPSWTGSDDEPFNPKRPPATADLGIVPETFWRLPGYQDELSSGFFASSAGSRSQSP</sequence>
<reference evidence="2 3" key="1">
    <citation type="submission" date="2019-12" db="EMBL/GenBank/DDBJ databases">
        <title>Comparative genomics gives insights into the taxonomy of the Azoarcus-Aromatoleum group and reveals separate origins of nif in the plant-associated Azoarcus and non-plant-associated Aromatoleum sub-groups.</title>
        <authorList>
            <person name="Lafos M."/>
            <person name="Maluk M."/>
            <person name="Batista M."/>
            <person name="Junghare M."/>
            <person name="Carmona M."/>
            <person name="Faoro H."/>
            <person name="Cruz L.M."/>
            <person name="Battistoni F."/>
            <person name="De Souza E."/>
            <person name="Pedrosa F."/>
            <person name="Chen W.-M."/>
            <person name="Poole P.S."/>
            <person name="Dixon R.A."/>
            <person name="James E.K."/>
        </authorList>
    </citation>
    <scope>NUCLEOTIDE SEQUENCE [LARGE SCALE GENOMIC DNA]</scope>
    <source>
        <strain evidence="2 3">PbN1</strain>
    </source>
</reference>
<organism evidence="2 3">
    <name type="scientific">Aromatoleum bremense</name>
    <dbReference type="NCBI Taxonomy" id="76115"/>
    <lineage>
        <taxon>Bacteria</taxon>
        <taxon>Pseudomonadati</taxon>
        <taxon>Pseudomonadota</taxon>
        <taxon>Betaproteobacteria</taxon>
        <taxon>Rhodocyclales</taxon>
        <taxon>Rhodocyclaceae</taxon>
        <taxon>Aromatoleum</taxon>
    </lineage>
</organism>
<keyword evidence="3" id="KW-1185">Reference proteome</keyword>
<protein>
    <submittedName>
        <fullName evidence="2">Uncharacterized protein</fullName>
    </submittedName>
</protein>
<accession>A0ABX1NZ04</accession>
<dbReference type="Proteomes" id="UP000633943">
    <property type="component" value="Unassembled WGS sequence"/>
</dbReference>